<dbReference type="RefSeq" id="WP_309942317.1">
    <property type="nucleotide sequence ID" value="NZ_AP025306.1"/>
</dbReference>
<dbReference type="AlphaFoldDB" id="A0AAE4BV43"/>
<feature type="compositionally biased region" description="Polar residues" evidence="1">
    <location>
        <begin position="1"/>
        <end position="11"/>
    </location>
</feature>
<dbReference type="Proteomes" id="UP001185092">
    <property type="component" value="Unassembled WGS sequence"/>
</dbReference>
<name>A0AAE4BV43_9BACT</name>
<feature type="region of interest" description="Disordered" evidence="1">
    <location>
        <begin position="1"/>
        <end position="61"/>
    </location>
</feature>
<evidence type="ECO:0000313" key="3">
    <source>
        <dbReference type="Proteomes" id="UP001185092"/>
    </source>
</evidence>
<feature type="compositionally biased region" description="Basic and acidic residues" evidence="1">
    <location>
        <begin position="15"/>
        <end position="26"/>
    </location>
</feature>
<gene>
    <name evidence="2" type="ORF">HNQ88_004584</name>
</gene>
<evidence type="ECO:0000256" key="1">
    <source>
        <dbReference type="SAM" id="MobiDB-lite"/>
    </source>
</evidence>
<accession>A0AAE4BV43</accession>
<feature type="compositionally biased region" description="Acidic residues" evidence="1">
    <location>
        <begin position="27"/>
        <end position="58"/>
    </location>
</feature>
<keyword evidence="3" id="KW-1185">Reference proteome</keyword>
<evidence type="ECO:0000313" key="2">
    <source>
        <dbReference type="EMBL" id="MDR6241497.1"/>
    </source>
</evidence>
<dbReference type="EMBL" id="JAVDQD010000008">
    <property type="protein sequence ID" value="MDR6241497.1"/>
    <property type="molecule type" value="Genomic_DNA"/>
</dbReference>
<protein>
    <submittedName>
        <fullName evidence="2">Uncharacterized protein</fullName>
    </submittedName>
</protein>
<reference evidence="2" key="1">
    <citation type="submission" date="2023-07" db="EMBL/GenBank/DDBJ databases">
        <title>Genomic Encyclopedia of Type Strains, Phase IV (KMG-IV): sequencing the most valuable type-strain genomes for metagenomic binning, comparative biology and taxonomic classification.</title>
        <authorList>
            <person name="Goeker M."/>
        </authorList>
    </citation>
    <scope>NUCLEOTIDE SEQUENCE</scope>
    <source>
        <strain evidence="2">DSM 26174</strain>
    </source>
</reference>
<comment type="caution">
    <text evidence="2">The sequence shown here is derived from an EMBL/GenBank/DDBJ whole genome shotgun (WGS) entry which is preliminary data.</text>
</comment>
<organism evidence="2 3">
    <name type="scientific">Aureibacter tunicatorum</name>
    <dbReference type="NCBI Taxonomy" id="866807"/>
    <lineage>
        <taxon>Bacteria</taxon>
        <taxon>Pseudomonadati</taxon>
        <taxon>Bacteroidota</taxon>
        <taxon>Cytophagia</taxon>
        <taxon>Cytophagales</taxon>
        <taxon>Persicobacteraceae</taxon>
        <taxon>Aureibacter</taxon>
    </lineage>
</organism>
<sequence length="338" mass="37403">MLSVSFASCSDSDTEELKKDEVKKEEVIDDENDTSSDADNETETNTDTETEIDDESQDDTQSKVDEILETILSIKQVGSSIPSAETPESSSRQNFELDLSMICPIMQGAYASMNEQNEGLCPQSTYTLECEENKMPVHALIDYKDGCPDDAIGYRGNITIDFDMAVDLKASYQFQKEYEKTIVFGLENFGYGDISVDASGEMLQDINTETNIIETIVTGDYKVITGGEEIDYQLNGEQLQEGNELVEMASNYTGESNAGYTFTIQNTVPFNVKMDCNDVESSVPVAYPVSGKELLTINLDGGEAYEFTIDYGNGECDMLYTVTDQDGNTTERNLLVLE</sequence>
<proteinExistence type="predicted"/>